<feature type="transmembrane region" description="Helical" evidence="6">
    <location>
        <begin position="139"/>
        <end position="158"/>
    </location>
</feature>
<feature type="domain" description="EamA" evidence="7">
    <location>
        <begin position="21"/>
        <end position="154"/>
    </location>
</feature>
<gene>
    <name evidence="8" type="ordered locus">Mnod_2900</name>
</gene>
<name>B8IGX6_METNO</name>
<dbReference type="EMBL" id="CP001349">
    <property type="protein sequence ID" value="ACL57851.1"/>
    <property type="molecule type" value="Genomic_DNA"/>
</dbReference>
<feature type="transmembrane region" description="Helical" evidence="6">
    <location>
        <begin position="113"/>
        <end position="132"/>
    </location>
</feature>
<feature type="transmembrane region" description="Helical" evidence="6">
    <location>
        <begin position="257"/>
        <end position="275"/>
    </location>
</feature>
<feature type="transmembrane region" description="Helical" evidence="6">
    <location>
        <begin position="226"/>
        <end position="245"/>
    </location>
</feature>
<keyword evidence="3 6" id="KW-0812">Transmembrane</keyword>
<dbReference type="Gene3D" id="1.10.3730.20">
    <property type="match status" value="1"/>
</dbReference>
<dbReference type="SUPFAM" id="SSF103481">
    <property type="entry name" value="Multidrug resistance efflux transporter EmrE"/>
    <property type="match status" value="2"/>
</dbReference>
<feature type="transmembrane region" description="Helical" evidence="6">
    <location>
        <begin position="281"/>
        <end position="298"/>
    </location>
</feature>
<accession>B8IGX6</accession>
<dbReference type="PANTHER" id="PTHR32322:SF2">
    <property type="entry name" value="EAMA DOMAIN-CONTAINING PROTEIN"/>
    <property type="match status" value="1"/>
</dbReference>
<sequence>MRSSPPSTGFAPVARDRSFLIGIGWALLAVTIWGGWFVVTRRAVGTGNVLGPADLVAIRFGCGGLILLPVVLRLRRLTRRDAADAVWLILGQGAPFALLISIALRYAPAGHGAALTPGTMPLMAAVLGILCLRDRPSRTALAGLALILVGALALAGAVETREELLGYGMFLAAALLWAIGTVRMRRSALRPVEATALICVASLIGYVPPYLALGLSRIPAAPAGELALQVIYQGVLVSVVGLLAFNRSLALIGRRTPAFTALVPVIATLLAIPVLGEFPSVASALAVAAIALGVLLTTRG</sequence>
<dbReference type="HOGENOM" id="CLU_033863_3_0_5"/>
<dbReference type="eggNOG" id="COG0697">
    <property type="taxonomic scope" value="Bacteria"/>
</dbReference>
<dbReference type="KEGG" id="mno:Mnod_2900"/>
<dbReference type="Pfam" id="PF00892">
    <property type="entry name" value="EamA"/>
    <property type="match status" value="2"/>
</dbReference>
<feature type="transmembrane region" description="Helical" evidence="6">
    <location>
        <begin position="20"/>
        <end position="39"/>
    </location>
</feature>
<evidence type="ECO:0000256" key="4">
    <source>
        <dbReference type="ARBA" id="ARBA00022989"/>
    </source>
</evidence>
<comment type="similarity">
    <text evidence="2">Belongs to the EamA transporter family.</text>
</comment>
<proteinExistence type="inferred from homology"/>
<evidence type="ECO:0000256" key="6">
    <source>
        <dbReference type="SAM" id="Phobius"/>
    </source>
</evidence>
<reference evidence="8 9" key="1">
    <citation type="submission" date="2009-01" db="EMBL/GenBank/DDBJ databases">
        <title>Complete sequence of chromosome of Methylobacterium nodulans ORS 2060.</title>
        <authorList>
            <consortium name="US DOE Joint Genome Institute"/>
            <person name="Lucas S."/>
            <person name="Copeland A."/>
            <person name="Lapidus A."/>
            <person name="Glavina del Rio T."/>
            <person name="Dalin E."/>
            <person name="Tice H."/>
            <person name="Bruce D."/>
            <person name="Goodwin L."/>
            <person name="Pitluck S."/>
            <person name="Sims D."/>
            <person name="Brettin T."/>
            <person name="Detter J.C."/>
            <person name="Han C."/>
            <person name="Larimer F."/>
            <person name="Land M."/>
            <person name="Hauser L."/>
            <person name="Kyrpides N."/>
            <person name="Ivanova N."/>
            <person name="Marx C.J."/>
            <person name="Richardson P."/>
        </authorList>
    </citation>
    <scope>NUCLEOTIDE SEQUENCE [LARGE SCALE GENOMIC DNA]</scope>
    <source>
        <strain evidence="9">LMG 21967 / CNCM I-2342 / ORS 2060</strain>
    </source>
</reference>
<dbReference type="RefSeq" id="WP_015929526.1">
    <property type="nucleotide sequence ID" value="NC_011894.1"/>
</dbReference>
<feature type="transmembrane region" description="Helical" evidence="6">
    <location>
        <begin position="194"/>
        <end position="214"/>
    </location>
</feature>
<evidence type="ECO:0000256" key="1">
    <source>
        <dbReference type="ARBA" id="ARBA00004141"/>
    </source>
</evidence>
<feature type="transmembrane region" description="Helical" evidence="6">
    <location>
        <begin position="55"/>
        <end position="74"/>
    </location>
</feature>
<evidence type="ECO:0000256" key="3">
    <source>
        <dbReference type="ARBA" id="ARBA00022692"/>
    </source>
</evidence>
<dbReference type="InterPro" id="IPR037185">
    <property type="entry name" value="EmrE-like"/>
</dbReference>
<comment type="subcellular location">
    <subcellularLocation>
        <location evidence="1">Membrane</location>
        <topology evidence="1">Multi-pass membrane protein</topology>
    </subcellularLocation>
</comment>
<feature type="transmembrane region" description="Helical" evidence="6">
    <location>
        <begin position="164"/>
        <end position="182"/>
    </location>
</feature>
<dbReference type="GO" id="GO:0016020">
    <property type="term" value="C:membrane"/>
    <property type="evidence" value="ECO:0007669"/>
    <property type="project" value="UniProtKB-SubCell"/>
</dbReference>
<dbReference type="AlphaFoldDB" id="B8IGX6"/>
<keyword evidence="9" id="KW-1185">Reference proteome</keyword>
<evidence type="ECO:0000259" key="7">
    <source>
        <dbReference type="Pfam" id="PF00892"/>
    </source>
</evidence>
<keyword evidence="5 6" id="KW-0472">Membrane</keyword>
<dbReference type="InterPro" id="IPR050638">
    <property type="entry name" value="AA-Vitamin_Transporters"/>
</dbReference>
<dbReference type="InterPro" id="IPR000620">
    <property type="entry name" value="EamA_dom"/>
</dbReference>
<evidence type="ECO:0000313" key="9">
    <source>
        <dbReference type="Proteomes" id="UP000008207"/>
    </source>
</evidence>
<protein>
    <recommendedName>
        <fullName evidence="7">EamA domain-containing protein</fullName>
    </recommendedName>
</protein>
<evidence type="ECO:0000313" key="8">
    <source>
        <dbReference type="EMBL" id="ACL57851.1"/>
    </source>
</evidence>
<feature type="domain" description="EamA" evidence="7">
    <location>
        <begin position="165"/>
        <end position="298"/>
    </location>
</feature>
<evidence type="ECO:0000256" key="5">
    <source>
        <dbReference type="ARBA" id="ARBA00023136"/>
    </source>
</evidence>
<feature type="transmembrane region" description="Helical" evidence="6">
    <location>
        <begin position="86"/>
        <end position="107"/>
    </location>
</feature>
<dbReference type="Proteomes" id="UP000008207">
    <property type="component" value="Chromosome"/>
</dbReference>
<evidence type="ECO:0000256" key="2">
    <source>
        <dbReference type="ARBA" id="ARBA00007362"/>
    </source>
</evidence>
<keyword evidence="4 6" id="KW-1133">Transmembrane helix</keyword>
<dbReference type="OrthoDB" id="7743310at2"/>
<organism evidence="8 9">
    <name type="scientific">Methylobacterium nodulans (strain LMG 21967 / CNCM I-2342 / ORS 2060)</name>
    <dbReference type="NCBI Taxonomy" id="460265"/>
    <lineage>
        <taxon>Bacteria</taxon>
        <taxon>Pseudomonadati</taxon>
        <taxon>Pseudomonadota</taxon>
        <taxon>Alphaproteobacteria</taxon>
        <taxon>Hyphomicrobiales</taxon>
        <taxon>Methylobacteriaceae</taxon>
        <taxon>Methylobacterium</taxon>
    </lineage>
</organism>
<dbReference type="PANTHER" id="PTHR32322">
    <property type="entry name" value="INNER MEMBRANE TRANSPORTER"/>
    <property type="match status" value="1"/>
</dbReference>